<feature type="region of interest" description="Disordered" evidence="1">
    <location>
        <begin position="111"/>
        <end position="134"/>
    </location>
</feature>
<dbReference type="STRING" id="1116391.PM3016_819"/>
<evidence type="ECO:0000256" key="1">
    <source>
        <dbReference type="SAM" id="MobiDB-lite"/>
    </source>
</evidence>
<dbReference type="RefSeq" id="WP_014368543.1">
    <property type="nucleotide sequence ID" value="NC_016935.1"/>
</dbReference>
<evidence type="ECO:0000313" key="3">
    <source>
        <dbReference type="Proteomes" id="UP000007523"/>
    </source>
</evidence>
<accession>H6N923</accession>
<gene>
    <name evidence="2" type="ORF">PM3016_819</name>
</gene>
<dbReference type="Proteomes" id="UP000007523">
    <property type="component" value="Chromosome"/>
</dbReference>
<feature type="region of interest" description="Disordered" evidence="1">
    <location>
        <begin position="50"/>
        <end position="73"/>
    </location>
</feature>
<dbReference type="HOGENOM" id="CLU_164656_0_0_9"/>
<dbReference type="EMBL" id="CP003235">
    <property type="protein sequence ID" value="AFC27769.1"/>
    <property type="molecule type" value="Genomic_DNA"/>
</dbReference>
<organism evidence="2 3">
    <name type="scientific">Paenibacillus mucilaginosus 3016</name>
    <dbReference type="NCBI Taxonomy" id="1116391"/>
    <lineage>
        <taxon>Bacteria</taxon>
        <taxon>Bacillati</taxon>
        <taxon>Bacillota</taxon>
        <taxon>Bacilli</taxon>
        <taxon>Bacillales</taxon>
        <taxon>Paenibacillaceae</taxon>
        <taxon>Paenibacillus</taxon>
    </lineage>
</organism>
<proteinExistence type="predicted"/>
<evidence type="ECO:0000313" key="2">
    <source>
        <dbReference type="EMBL" id="AFC27769.1"/>
    </source>
</evidence>
<dbReference type="AlphaFoldDB" id="H6N923"/>
<protein>
    <submittedName>
        <fullName evidence="2">Uncharacterized protein</fullName>
    </submittedName>
</protein>
<reference evidence="2 3" key="1">
    <citation type="journal article" date="2012" name="J. Bacteriol.">
        <title>Complete Genome Sequence of Paenibacillus mucilaginosus 3016, a Bacterium Functional as Microbial Fertilizer.</title>
        <authorList>
            <person name="Ma M."/>
            <person name="Wang Z."/>
            <person name="Li L."/>
            <person name="Jiang X."/>
            <person name="Guan D."/>
            <person name="Cao F."/>
            <person name="Chen H."/>
            <person name="Wang X."/>
            <person name="Shen D."/>
            <person name="Du B."/>
            <person name="Li J."/>
        </authorList>
    </citation>
    <scope>NUCLEOTIDE SEQUENCE [LARGE SCALE GENOMIC DNA]</scope>
    <source>
        <strain evidence="2 3">3016</strain>
    </source>
</reference>
<name>H6N923_9BACL</name>
<sequence>MPKKIYYISVGPGTIEDQQTLADQRNYTYDYQVEASEEEYQELRRLLQSTEETQDGTFARAPIPYKSADHDPATEQFNDRMKDLYTLLYRIGTAETKGHIEKMGILKKLGNTDYDLPGYSPDDANEAIDAGNRR</sequence>
<dbReference type="KEGG" id="pmq:PM3016_819"/>
<keyword evidence="3" id="KW-1185">Reference proteome</keyword>